<keyword evidence="3" id="KW-0597">Phosphoprotein</keyword>
<dbReference type="InterPro" id="IPR025224">
    <property type="entry name" value="CCAR1/CCAR2"/>
</dbReference>
<feature type="compositionally biased region" description="Basic and acidic residues" evidence="8">
    <location>
        <begin position="772"/>
        <end position="793"/>
    </location>
</feature>
<feature type="coiled-coil region" evidence="7">
    <location>
        <begin position="1010"/>
        <end position="1037"/>
    </location>
</feature>
<dbReference type="GO" id="GO:0005634">
    <property type="term" value="C:nucleus"/>
    <property type="evidence" value="ECO:0007669"/>
    <property type="project" value="TreeGrafter"/>
</dbReference>
<feature type="region of interest" description="Disordered" evidence="8">
    <location>
        <begin position="574"/>
        <end position="600"/>
    </location>
</feature>
<dbReference type="Proteomes" id="UP000515202">
    <property type="component" value="Unplaced"/>
</dbReference>
<dbReference type="RefSeq" id="XP_023393620.1">
    <property type="nucleotide sequence ID" value="XM_023537852.1"/>
</dbReference>
<evidence type="ECO:0000259" key="9">
    <source>
        <dbReference type="SMART" id="SM01122"/>
    </source>
</evidence>
<comment type="subcellular location">
    <subcellularLocation>
        <location evidence="1">Cytoplasm</location>
    </subcellularLocation>
</comment>
<dbReference type="GO" id="GO:0051301">
    <property type="term" value="P:cell division"/>
    <property type="evidence" value="ECO:0007669"/>
    <property type="project" value="UniProtKB-KW"/>
</dbReference>
<evidence type="ECO:0000256" key="2">
    <source>
        <dbReference type="ARBA" id="ARBA00022490"/>
    </source>
</evidence>
<keyword evidence="10" id="KW-1185">Reference proteome</keyword>
<keyword evidence="6" id="KW-0131">Cell cycle</keyword>
<name>A0A6P6D335_PTEVA</name>
<evidence type="ECO:0000256" key="6">
    <source>
        <dbReference type="ARBA" id="ARBA00023306"/>
    </source>
</evidence>
<dbReference type="PANTHER" id="PTHR14304:SF14">
    <property type="entry name" value="CELL DIVISION CYCLE AND APOPTOSIS REGULATOR PROTEIN 1"/>
    <property type="match status" value="1"/>
</dbReference>
<sequence length="1049" mass="121688">MAQFGGQKNPPWATQFTATAVSQPAALGVQQPSLLGASPTIYTQQTALAAAGLTTQTPTNYQLTQTAALQQQAAAAAAALQQQYSQPQQALYSVQQQLQQPQQTLLTQPAVALPTSLSLSTPQPAAQITVSYPTPRSSQQQTQPQKQRVFTGVVTKLHDTFGFVDEDVFFQLRKCYFFIFVKNQSQTQPLLKTPPAVLQPIAPQTTFGVQAQPQPQSLLQAQISAASITPLLQTQPQPLLQQPQQKAGLLQPPVRIVSQPQPARRLDPPSRFSGRNDRGDQVPNRKDDRSRERERERRRSRERSPQRKRSRERSPRRERERSPRRVRRVVPRYTVQFSKFSLDCPSCDMMELRRRYQNLYIPSDFFDAQFTWVDAFPLSRPFQLGNYCNFYVMHREVESLEKNMAILDPPDADHLYSAKVMLMASPSMEDLYHKSCALAEDPQELRDGFQHPARLVKFLVGMKGKDEAMAIGGHWSPSLDGPDPEKDPSVLIKTAIRCCKALTGIDLSVCTQWYRFAEIRYHRPEETHKGRTVPAHVETVVLFFPDVWHCLPTRSEWETLSRGYKQQLVEKLQGERKEADGEQDEEEKDDGEAKEISTPTHWSKLDPKTMKVTLKKIVFNLKSLNKGREWGQCFVFFQIRAIKNEVHRFCIFYIVFVYIKIKFLSLFNVKIQEDPEIMEEERKRQEEMERQRRERRYILPDEPAIIVHPNWAAKSGKFDCSIMSLSVLLDYRLEDNKEHSFEVSLFAELFNEMLQRDFGVRIYKSLLSLPEKEDKKEKEKKSKKDERKDKKEERDDETDEPKPKRRKSGDDKDKKEDRDERKKDDKRKDDSKDDDETEEDNNQDEYDPMEAEEAEDEEDDRDEEEINKRDDKRDINRYCKERPSKDKEKEKTQMITINRDLLMAFVYFDQSHCGYLLEKDLEEILYTLGLHLSRAQVKKLLNKVVLRESCFYRKLTDTSKDEENHEESEALHEDMLGNRLLLPTPTVKQESKDVEENVGLIVYNGAMVDVGSLLQKLEKSEKVRAEVEQKLQLLEEKTGKEQNGICQYF</sequence>
<feature type="compositionally biased region" description="Basic and acidic residues" evidence="8">
    <location>
        <begin position="866"/>
        <end position="891"/>
    </location>
</feature>
<dbReference type="OrthoDB" id="21006at2759"/>
<keyword evidence="4 7" id="KW-0175">Coiled coil</keyword>
<dbReference type="SUPFAM" id="SSF47473">
    <property type="entry name" value="EF-hand"/>
    <property type="match status" value="1"/>
</dbReference>
<evidence type="ECO:0000313" key="10">
    <source>
        <dbReference type="Proteomes" id="UP000515202"/>
    </source>
</evidence>
<dbReference type="Pfam" id="PF14443">
    <property type="entry name" value="DBC1"/>
    <property type="match status" value="1"/>
</dbReference>
<dbReference type="InterPro" id="IPR011992">
    <property type="entry name" value="EF-hand-dom_pair"/>
</dbReference>
<evidence type="ECO:0000256" key="8">
    <source>
        <dbReference type="SAM" id="MobiDB-lite"/>
    </source>
</evidence>
<dbReference type="KEGG" id="pvp:105300131"/>
<feature type="compositionally biased region" description="Basic and acidic residues" evidence="8">
    <location>
        <begin position="808"/>
        <end position="831"/>
    </location>
</feature>
<keyword evidence="2" id="KW-0963">Cytoplasm</keyword>
<dbReference type="InterPro" id="IPR045353">
    <property type="entry name" value="LAIKA"/>
</dbReference>
<dbReference type="AlphaFoldDB" id="A0A6P6D335"/>
<feature type="compositionally biased region" description="Basic and acidic residues" evidence="8">
    <location>
        <begin position="264"/>
        <end position="305"/>
    </location>
</feature>
<evidence type="ECO:0000256" key="4">
    <source>
        <dbReference type="ARBA" id="ARBA00023054"/>
    </source>
</evidence>
<evidence type="ECO:0000256" key="3">
    <source>
        <dbReference type="ARBA" id="ARBA00022553"/>
    </source>
</evidence>
<keyword evidence="5" id="KW-0010">Activator</keyword>
<keyword evidence="11" id="KW-0132">Cell division</keyword>
<dbReference type="InterPro" id="IPR025954">
    <property type="entry name" value="DBC1/CARP1_inactive_NUDIX"/>
</dbReference>
<reference evidence="11" key="1">
    <citation type="submission" date="2025-08" db="UniProtKB">
        <authorList>
            <consortium name="RefSeq"/>
        </authorList>
    </citation>
    <scope>IDENTIFICATION</scope>
    <source>
        <tissue evidence="11">Kidney</tissue>
    </source>
</reference>
<feature type="compositionally biased region" description="Basic and acidic residues" evidence="8">
    <location>
        <begin position="312"/>
        <end position="323"/>
    </location>
</feature>
<dbReference type="GO" id="GO:0005737">
    <property type="term" value="C:cytoplasm"/>
    <property type="evidence" value="ECO:0007669"/>
    <property type="project" value="UniProtKB-SubCell"/>
</dbReference>
<dbReference type="Pfam" id="PF19256">
    <property type="entry name" value="LAIKA"/>
    <property type="match status" value="1"/>
</dbReference>
<feature type="region of interest" description="Disordered" evidence="8">
    <location>
        <begin position="772"/>
        <end position="891"/>
    </location>
</feature>
<proteinExistence type="predicted"/>
<dbReference type="Pfam" id="PF14444">
    <property type="entry name" value="S1-like"/>
    <property type="match status" value="1"/>
</dbReference>
<dbReference type="PANTHER" id="PTHR14304">
    <property type="entry name" value="CELL DIVISION CYCLE AND APOPTOSIS REGULATOR PROTEIN"/>
    <property type="match status" value="1"/>
</dbReference>
<accession>A0A6P6D335</accession>
<organism evidence="10 11">
    <name type="scientific">Pteropus vampyrus</name>
    <name type="common">Large flying fox</name>
    <dbReference type="NCBI Taxonomy" id="132908"/>
    <lineage>
        <taxon>Eukaryota</taxon>
        <taxon>Metazoa</taxon>
        <taxon>Chordata</taxon>
        <taxon>Craniata</taxon>
        <taxon>Vertebrata</taxon>
        <taxon>Euteleostomi</taxon>
        <taxon>Mammalia</taxon>
        <taxon>Eutheria</taxon>
        <taxon>Laurasiatheria</taxon>
        <taxon>Chiroptera</taxon>
        <taxon>Yinpterochiroptera</taxon>
        <taxon>Pteropodoidea</taxon>
        <taxon>Pteropodidae</taxon>
        <taxon>Pteropodinae</taxon>
        <taxon>Pteropus</taxon>
    </lineage>
</organism>
<evidence type="ECO:0000313" key="11">
    <source>
        <dbReference type="RefSeq" id="XP_023393620.1"/>
    </source>
</evidence>
<feature type="domain" description="DBC1/CARP1 catalytically inactive NUDIX hydrolase" evidence="9">
    <location>
        <begin position="449"/>
        <end position="580"/>
    </location>
</feature>
<feature type="region of interest" description="Disordered" evidence="8">
    <location>
        <begin position="256"/>
        <end position="325"/>
    </location>
</feature>
<dbReference type="CTD" id="55749"/>
<dbReference type="GO" id="GO:0006355">
    <property type="term" value="P:regulation of DNA-templated transcription"/>
    <property type="evidence" value="ECO:0007669"/>
    <property type="project" value="InterPro"/>
</dbReference>
<feature type="compositionally biased region" description="Acidic residues" evidence="8">
    <location>
        <begin position="832"/>
        <end position="865"/>
    </location>
</feature>
<dbReference type="SMART" id="SM01122">
    <property type="entry name" value="DBC1"/>
    <property type="match status" value="1"/>
</dbReference>
<evidence type="ECO:0000256" key="1">
    <source>
        <dbReference type="ARBA" id="ARBA00004496"/>
    </source>
</evidence>
<evidence type="ECO:0000256" key="5">
    <source>
        <dbReference type="ARBA" id="ARBA00023159"/>
    </source>
</evidence>
<dbReference type="GeneID" id="105300131"/>
<protein>
    <submittedName>
        <fullName evidence="11">Cell division cycle and apoptosis regulator protein 1</fullName>
    </submittedName>
</protein>
<gene>
    <name evidence="11" type="primary">CCAR1</name>
</gene>
<dbReference type="InterPro" id="IPR025223">
    <property type="entry name" value="S1-like_RNA-bd_dom"/>
</dbReference>
<evidence type="ECO:0000256" key="7">
    <source>
        <dbReference type="SAM" id="Coils"/>
    </source>
</evidence>
<feature type="compositionally biased region" description="Acidic residues" evidence="8">
    <location>
        <begin position="581"/>
        <end position="592"/>
    </location>
</feature>